<organism evidence="2 3">
    <name type="scientific">Brassica cretica</name>
    <name type="common">Mustard</name>
    <dbReference type="NCBI Taxonomy" id="69181"/>
    <lineage>
        <taxon>Eukaryota</taxon>
        <taxon>Viridiplantae</taxon>
        <taxon>Streptophyta</taxon>
        <taxon>Embryophyta</taxon>
        <taxon>Tracheophyta</taxon>
        <taxon>Spermatophyta</taxon>
        <taxon>Magnoliopsida</taxon>
        <taxon>eudicotyledons</taxon>
        <taxon>Gunneridae</taxon>
        <taxon>Pentapetalae</taxon>
        <taxon>rosids</taxon>
        <taxon>malvids</taxon>
        <taxon>Brassicales</taxon>
        <taxon>Brassicaceae</taxon>
        <taxon>Brassiceae</taxon>
        <taxon>Brassica</taxon>
    </lineage>
</organism>
<dbReference type="Proteomes" id="UP000712600">
    <property type="component" value="Unassembled WGS sequence"/>
</dbReference>
<evidence type="ECO:0000256" key="1">
    <source>
        <dbReference type="SAM" id="MobiDB-lite"/>
    </source>
</evidence>
<proteinExistence type="predicted"/>
<gene>
    <name evidence="2" type="ORF">F2Q69_00033209</name>
</gene>
<evidence type="ECO:0000313" key="3">
    <source>
        <dbReference type="Proteomes" id="UP000712600"/>
    </source>
</evidence>
<accession>A0A8S9SGB9</accession>
<name>A0A8S9SGB9_BRACR</name>
<sequence length="50" mass="5447">MRSLRGNDDNSVENKKKDVDEVEPAGKEKADVNNCAGKSRQDPDASMLLA</sequence>
<dbReference type="EMBL" id="QGKX02000004">
    <property type="protein sequence ID" value="KAF3599150.1"/>
    <property type="molecule type" value="Genomic_DNA"/>
</dbReference>
<protein>
    <submittedName>
        <fullName evidence="2">Uncharacterized protein</fullName>
    </submittedName>
</protein>
<dbReference type="AlphaFoldDB" id="A0A8S9SGB9"/>
<evidence type="ECO:0000313" key="2">
    <source>
        <dbReference type="EMBL" id="KAF3599150.1"/>
    </source>
</evidence>
<reference evidence="2" key="1">
    <citation type="submission" date="2019-12" db="EMBL/GenBank/DDBJ databases">
        <title>Genome sequencing and annotation of Brassica cretica.</title>
        <authorList>
            <person name="Studholme D.J."/>
            <person name="Sarris P."/>
        </authorList>
    </citation>
    <scope>NUCLEOTIDE SEQUENCE</scope>
    <source>
        <strain evidence="2">PFS-109/04</strain>
        <tissue evidence="2">Leaf</tissue>
    </source>
</reference>
<feature type="compositionally biased region" description="Basic and acidic residues" evidence="1">
    <location>
        <begin position="1"/>
        <end position="31"/>
    </location>
</feature>
<feature type="region of interest" description="Disordered" evidence="1">
    <location>
        <begin position="1"/>
        <end position="50"/>
    </location>
</feature>
<comment type="caution">
    <text evidence="2">The sequence shown here is derived from an EMBL/GenBank/DDBJ whole genome shotgun (WGS) entry which is preliminary data.</text>
</comment>